<keyword evidence="8" id="KW-1185">Reference proteome</keyword>
<dbReference type="InterPro" id="IPR023271">
    <property type="entry name" value="Aquaporin-like"/>
</dbReference>
<reference evidence="8" key="1">
    <citation type="journal article" date="2019" name="Int. J. Syst. Evol. Microbiol.">
        <title>The Global Catalogue of Microorganisms (GCM) 10K type strain sequencing project: providing services to taxonomists for standard genome sequencing and annotation.</title>
        <authorList>
            <consortium name="The Broad Institute Genomics Platform"/>
            <consortium name="The Broad Institute Genome Sequencing Center for Infectious Disease"/>
            <person name="Wu L."/>
            <person name="Ma J."/>
        </authorList>
    </citation>
    <scope>NUCLEOTIDE SEQUENCE [LARGE SCALE GENOMIC DNA]</scope>
    <source>
        <strain evidence="8">KCTC 52640</strain>
    </source>
</reference>
<evidence type="ECO:0000256" key="6">
    <source>
        <dbReference type="SAM" id="Phobius"/>
    </source>
</evidence>
<feature type="transmembrane region" description="Helical" evidence="6">
    <location>
        <begin position="127"/>
        <end position="148"/>
    </location>
</feature>
<keyword evidence="3 6" id="KW-1133">Transmembrane helix</keyword>
<dbReference type="EMBL" id="JBHRSS010000003">
    <property type="protein sequence ID" value="MFC3103806.1"/>
    <property type="molecule type" value="Genomic_DNA"/>
</dbReference>
<organism evidence="7 8">
    <name type="scientific">Salinisphaera aquimarina</name>
    <dbReference type="NCBI Taxonomy" id="2094031"/>
    <lineage>
        <taxon>Bacteria</taxon>
        <taxon>Pseudomonadati</taxon>
        <taxon>Pseudomonadota</taxon>
        <taxon>Gammaproteobacteria</taxon>
        <taxon>Salinisphaerales</taxon>
        <taxon>Salinisphaeraceae</taxon>
        <taxon>Salinisphaera</taxon>
    </lineage>
</organism>
<evidence type="ECO:0000256" key="1">
    <source>
        <dbReference type="ARBA" id="ARBA00004141"/>
    </source>
</evidence>
<feature type="region of interest" description="Disordered" evidence="5">
    <location>
        <begin position="1"/>
        <end position="24"/>
    </location>
</feature>
<gene>
    <name evidence="7" type="ORF">ACFOSU_07870</name>
</gene>
<evidence type="ECO:0000256" key="2">
    <source>
        <dbReference type="ARBA" id="ARBA00022692"/>
    </source>
</evidence>
<name>A0ABV7EPI1_9GAMM</name>
<feature type="transmembrane region" description="Helical" evidence="6">
    <location>
        <begin position="177"/>
        <end position="198"/>
    </location>
</feature>
<keyword evidence="2 6" id="KW-0812">Transmembrane</keyword>
<feature type="transmembrane region" description="Helical" evidence="6">
    <location>
        <begin position="77"/>
        <end position="97"/>
    </location>
</feature>
<dbReference type="Pfam" id="PF01226">
    <property type="entry name" value="Form_Nir_trans"/>
    <property type="match status" value="1"/>
</dbReference>
<proteinExistence type="predicted"/>
<feature type="transmembrane region" description="Helical" evidence="6">
    <location>
        <begin position="239"/>
        <end position="267"/>
    </location>
</feature>
<feature type="transmembrane region" description="Helical" evidence="6">
    <location>
        <begin position="49"/>
        <end position="71"/>
    </location>
</feature>
<dbReference type="Gene3D" id="1.20.1080.10">
    <property type="entry name" value="Glycerol uptake facilitator protein"/>
    <property type="match status" value="1"/>
</dbReference>
<protein>
    <submittedName>
        <fullName evidence="7">Formate/nitrite transporter family protein</fullName>
    </submittedName>
</protein>
<dbReference type="RefSeq" id="WP_380688188.1">
    <property type="nucleotide sequence ID" value="NZ_JBHRSS010000003.1"/>
</dbReference>
<feature type="region of interest" description="Disordered" evidence="5">
    <location>
        <begin position="275"/>
        <end position="297"/>
    </location>
</feature>
<evidence type="ECO:0000256" key="5">
    <source>
        <dbReference type="SAM" id="MobiDB-lite"/>
    </source>
</evidence>
<evidence type="ECO:0000256" key="4">
    <source>
        <dbReference type="ARBA" id="ARBA00023136"/>
    </source>
</evidence>
<evidence type="ECO:0000313" key="8">
    <source>
        <dbReference type="Proteomes" id="UP001595462"/>
    </source>
</evidence>
<comment type="caution">
    <text evidence="7">The sequence shown here is derived from an EMBL/GenBank/DDBJ whole genome shotgun (WGS) entry which is preliminary data.</text>
</comment>
<dbReference type="Proteomes" id="UP001595462">
    <property type="component" value="Unassembled WGS sequence"/>
</dbReference>
<feature type="transmembrane region" description="Helical" evidence="6">
    <location>
        <begin position="205"/>
        <end position="233"/>
    </location>
</feature>
<evidence type="ECO:0000313" key="7">
    <source>
        <dbReference type="EMBL" id="MFC3103806.1"/>
    </source>
</evidence>
<accession>A0ABV7EPI1</accession>
<dbReference type="PANTHER" id="PTHR30520:SF2">
    <property type="entry name" value="INNER MEMBRANE PROTEIN YFDC"/>
    <property type="match status" value="1"/>
</dbReference>
<keyword evidence="4 6" id="KW-0472">Membrane</keyword>
<comment type="subcellular location">
    <subcellularLocation>
        <location evidence="1">Membrane</location>
        <topology evidence="1">Multi-pass membrane protein</topology>
    </subcellularLocation>
</comment>
<dbReference type="InterPro" id="IPR000292">
    <property type="entry name" value="For/NO2_transpt"/>
</dbReference>
<sequence>MAETQHTEHDLDHSQKRDARRREAPSAAVVYEAIRREAESELTRPLPGLWFSALAAGLSMGFSFIAQALLYNYTPESAWRPIVASFGYSMGFLFVILGRQQLFTENTLTPVLEVLRVRSLGVLTRTLILWIVVLLGNMIGTAIFAFAMSHFDVLDPKVNEALAEIAAKEYEYGFSTMFVRAIFAGWLVALMLWLMPFAETARVGVIILVTFLIGLAHFPHIIAGSVAALYAVFSGTHGLGAFFGTFFLPTLLGNMVGGIMLVAVVNYAQVAYSDSDRDDSDVDRKADSNSGEVYNRD</sequence>
<dbReference type="PANTHER" id="PTHR30520">
    <property type="entry name" value="FORMATE TRANSPORTER-RELATED"/>
    <property type="match status" value="1"/>
</dbReference>
<evidence type="ECO:0000256" key="3">
    <source>
        <dbReference type="ARBA" id="ARBA00022989"/>
    </source>
</evidence>